<dbReference type="AlphaFoldDB" id="A0AAJ8BR09"/>
<reference evidence="1" key="2">
    <citation type="submission" date="2025-08" db="UniProtKB">
        <authorList>
            <consortium name="RefSeq"/>
        </authorList>
    </citation>
    <scope>IDENTIFICATION</scope>
</reference>
<proteinExistence type="predicted"/>
<dbReference type="RefSeq" id="XP_059602093.1">
    <property type="nucleotide sequence ID" value="XM_059743869.1"/>
</dbReference>
<protein>
    <submittedName>
        <fullName evidence="1">Uncharacterized protein</fullName>
    </submittedName>
</protein>
<sequence length="29" mass="3246">MPVLRVYLWCNGLKHRSQGGKCAPMKSNA</sequence>
<organism evidence="1">
    <name type="scientific">Aspergillus niger</name>
    <dbReference type="NCBI Taxonomy" id="5061"/>
    <lineage>
        <taxon>Eukaryota</taxon>
        <taxon>Fungi</taxon>
        <taxon>Dikarya</taxon>
        <taxon>Ascomycota</taxon>
        <taxon>Pezizomycotina</taxon>
        <taxon>Eurotiomycetes</taxon>
        <taxon>Eurotiomycetidae</taxon>
        <taxon>Eurotiales</taxon>
        <taxon>Aspergillaceae</taxon>
        <taxon>Aspergillus</taxon>
        <taxon>Aspergillus subgen. Circumdati</taxon>
    </lineage>
</organism>
<name>A0AAJ8BR09_ASPNG</name>
<dbReference type="KEGG" id="ang:An13g02010"/>
<dbReference type="VEuPathDB" id="FungiDB:An13g02010"/>
<gene>
    <name evidence="1" type="ORF">An13g02010</name>
</gene>
<reference evidence="1" key="1">
    <citation type="submission" date="2025-02" db="EMBL/GenBank/DDBJ databases">
        <authorList>
            <consortium name="NCBI Genome Project"/>
        </authorList>
    </citation>
    <scope>NUCLEOTIDE SEQUENCE</scope>
</reference>
<evidence type="ECO:0000313" key="1">
    <source>
        <dbReference type="RefSeq" id="XP_059602093.1"/>
    </source>
</evidence>
<accession>A0AAJ8BR09</accession>
<dbReference type="GeneID" id="84592825"/>